<comment type="subcellular location">
    <subcellularLocation>
        <location evidence="3">Cytoplasm</location>
    </subcellularLocation>
</comment>
<accession>A0A2T3XW05</accession>
<dbReference type="GO" id="GO:0016151">
    <property type="term" value="F:nickel cation binding"/>
    <property type="evidence" value="ECO:0007669"/>
    <property type="project" value="UniProtKB-UniRule"/>
</dbReference>
<evidence type="ECO:0000256" key="2">
    <source>
        <dbReference type="ARBA" id="ARBA00023186"/>
    </source>
</evidence>
<evidence type="ECO:0000313" key="5">
    <source>
        <dbReference type="EMBL" id="PTB20677.1"/>
    </source>
</evidence>
<proteinExistence type="inferred from homology"/>
<evidence type="ECO:0000256" key="3">
    <source>
        <dbReference type="HAMAP-Rule" id="MF_01384"/>
    </source>
</evidence>
<comment type="caution">
    <text evidence="5">The sequence shown here is derived from an EMBL/GenBank/DDBJ whole genome shotgun (WGS) entry which is preliminary data.</text>
</comment>
<protein>
    <recommendedName>
        <fullName evidence="3">Urease accessory protein UreD</fullName>
    </recommendedName>
</protein>
<reference evidence="5 6" key="1">
    <citation type="submission" date="2018-03" db="EMBL/GenBank/DDBJ databases">
        <title>Whole genome analyses suggest that Burkholderia sensu lato contains two further novel genera in the rhizoxinica-symbiotica group Mycetohabitans gen. nov., and Trinickia gen. nov.: implications for the evolution of diazotrophy and nodulation in the Burkholderiaceae.</title>
        <authorList>
            <person name="Estrada De Los Santos P."/>
            <person name="Palmer M."/>
            <person name="Chavez-Ramirez B."/>
            <person name="Steenkamp E.T."/>
            <person name="Hirsch A.M."/>
            <person name="Manyaka P."/>
            <person name="Maluk M."/>
            <person name="Lafos M."/>
            <person name="Crook M."/>
            <person name="Gross E."/>
            <person name="Simon M.F."/>
            <person name="Bueno Dos Reis Junior F."/>
            <person name="Poole P.S."/>
            <person name="Venter S.N."/>
            <person name="James E.K."/>
        </authorList>
    </citation>
    <scope>NUCLEOTIDE SEQUENCE [LARGE SCALE GENOMIC DNA]</scope>
    <source>
        <strain evidence="5 6">JPY-366</strain>
    </source>
</reference>
<gene>
    <name evidence="3" type="primary">ureD</name>
    <name evidence="5" type="ORF">C9I57_12715</name>
</gene>
<dbReference type="RefSeq" id="WP_107150994.1">
    <property type="nucleotide sequence ID" value="NZ_PYUC01000005.1"/>
</dbReference>
<dbReference type="InterPro" id="IPR002669">
    <property type="entry name" value="UreD"/>
</dbReference>
<evidence type="ECO:0000256" key="4">
    <source>
        <dbReference type="SAM" id="MobiDB-lite"/>
    </source>
</evidence>
<dbReference type="HAMAP" id="MF_01384">
    <property type="entry name" value="UreD"/>
    <property type="match status" value="1"/>
</dbReference>
<sequence>MLSPQHNSFVTAPSPAVSPQLPGAQPIPANRWDASLELRFTHNADRTTLSKRLHSGPLLVQRPLYPEGDGICHAVIVHPPGGVAGGDRLVIDIGVGEAAHAVLTTPGATKWYKANGQRAAQKIQIDVAANGKLDWLPQNNIVFDDARADLEFAFTIAPGATAIGWDAMQLGRQAAGERWANGELTSITSIALEDGDDSSLLWHERAQLDAHDSLRDAPQGLAGFAAFGTLWALGAACTPELAETLAEQLPFEPTLRAGATALPGGVLLVRVLASSMEPLQQLMHQCWTTLRPIVHGVAARPLRLWAT</sequence>
<comment type="function">
    <text evidence="3">Required for maturation of urease via the functional incorporation of the urease nickel metallocenter.</text>
</comment>
<evidence type="ECO:0000313" key="6">
    <source>
        <dbReference type="Proteomes" id="UP000240638"/>
    </source>
</evidence>
<dbReference type="AlphaFoldDB" id="A0A2T3XW05"/>
<name>A0A2T3XW05_9BURK</name>
<comment type="subunit">
    <text evidence="3">UreD, UreF and UreG form a complex that acts as a GTP-hydrolysis-dependent molecular chaperone, activating the urease apoprotein by helping to assemble the nickel containing metallocenter of UreC. The UreE protein probably delivers the nickel.</text>
</comment>
<keyword evidence="2 3" id="KW-0143">Chaperone</keyword>
<dbReference type="PANTHER" id="PTHR33643">
    <property type="entry name" value="UREASE ACCESSORY PROTEIN D"/>
    <property type="match status" value="1"/>
</dbReference>
<dbReference type="PANTHER" id="PTHR33643:SF1">
    <property type="entry name" value="UREASE ACCESSORY PROTEIN D"/>
    <property type="match status" value="1"/>
</dbReference>
<comment type="similarity">
    <text evidence="1 3">Belongs to the UreD family.</text>
</comment>
<dbReference type="EMBL" id="PYUC01000005">
    <property type="protein sequence ID" value="PTB20677.1"/>
    <property type="molecule type" value="Genomic_DNA"/>
</dbReference>
<feature type="region of interest" description="Disordered" evidence="4">
    <location>
        <begin position="1"/>
        <end position="28"/>
    </location>
</feature>
<dbReference type="GO" id="GO:0005737">
    <property type="term" value="C:cytoplasm"/>
    <property type="evidence" value="ECO:0007669"/>
    <property type="project" value="UniProtKB-SubCell"/>
</dbReference>
<keyword evidence="3" id="KW-0996">Nickel insertion</keyword>
<dbReference type="Pfam" id="PF01774">
    <property type="entry name" value="UreD"/>
    <property type="match status" value="1"/>
</dbReference>
<organism evidence="5 6">
    <name type="scientific">Trinickia symbiotica</name>
    <dbReference type="NCBI Taxonomy" id="863227"/>
    <lineage>
        <taxon>Bacteria</taxon>
        <taxon>Pseudomonadati</taxon>
        <taxon>Pseudomonadota</taxon>
        <taxon>Betaproteobacteria</taxon>
        <taxon>Burkholderiales</taxon>
        <taxon>Burkholderiaceae</taxon>
        <taxon>Trinickia</taxon>
    </lineage>
</organism>
<dbReference type="Proteomes" id="UP000240638">
    <property type="component" value="Unassembled WGS sequence"/>
</dbReference>
<feature type="compositionally biased region" description="Polar residues" evidence="4">
    <location>
        <begin position="1"/>
        <end position="11"/>
    </location>
</feature>
<keyword evidence="3" id="KW-0963">Cytoplasm</keyword>
<evidence type="ECO:0000256" key="1">
    <source>
        <dbReference type="ARBA" id="ARBA00007177"/>
    </source>
</evidence>